<keyword evidence="2" id="KW-1185">Reference proteome</keyword>
<comment type="caution">
    <text evidence="1">The sequence shown here is derived from an EMBL/GenBank/DDBJ whole genome shotgun (WGS) entry which is preliminary data.</text>
</comment>
<evidence type="ECO:0000313" key="1">
    <source>
        <dbReference type="EMBL" id="KAK0754608.1"/>
    </source>
</evidence>
<gene>
    <name evidence="1" type="ORF">B0T18DRAFT_40265</name>
</gene>
<evidence type="ECO:0000313" key="2">
    <source>
        <dbReference type="Proteomes" id="UP001172155"/>
    </source>
</evidence>
<reference evidence="1" key="1">
    <citation type="submission" date="2023-06" db="EMBL/GenBank/DDBJ databases">
        <title>Genome-scale phylogeny and comparative genomics of the fungal order Sordariales.</title>
        <authorList>
            <consortium name="Lawrence Berkeley National Laboratory"/>
            <person name="Hensen N."/>
            <person name="Bonometti L."/>
            <person name="Westerberg I."/>
            <person name="Brannstrom I.O."/>
            <person name="Guillou S."/>
            <person name="Cros-Aarteil S."/>
            <person name="Calhoun S."/>
            <person name="Haridas S."/>
            <person name="Kuo A."/>
            <person name="Mondo S."/>
            <person name="Pangilinan J."/>
            <person name="Riley R."/>
            <person name="LaButti K."/>
            <person name="Andreopoulos B."/>
            <person name="Lipzen A."/>
            <person name="Chen C."/>
            <person name="Yanf M."/>
            <person name="Daum C."/>
            <person name="Ng V."/>
            <person name="Clum A."/>
            <person name="Steindorff A."/>
            <person name="Ohm R."/>
            <person name="Martin F."/>
            <person name="Silar P."/>
            <person name="Natvig D."/>
            <person name="Lalanne C."/>
            <person name="Gautier V."/>
            <person name="Ament-velasquez S.L."/>
            <person name="Kruys A."/>
            <person name="Hutchinson M.I."/>
            <person name="Powell A.J."/>
            <person name="Barry K."/>
            <person name="Miller A.N."/>
            <person name="Grigoriev I.V."/>
            <person name="Debuchy R."/>
            <person name="Gladieux P."/>
            <person name="Thoren M.H."/>
            <person name="Johannesson H."/>
        </authorList>
    </citation>
    <scope>NUCLEOTIDE SEQUENCE</scope>
    <source>
        <strain evidence="1">SMH3187-1</strain>
    </source>
</reference>
<accession>A0AA40FB91</accession>
<proteinExistence type="predicted"/>
<protein>
    <submittedName>
        <fullName evidence="1">Uncharacterized protein</fullName>
    </submittedName>
</protein>
<organism evidence="1 2">
    <name type="scientific">Schizothecium vesticola</name>
    <dbReference type="NCBI Taxonomy" id="314040"/>
    <lineage>
        <taxon>Eukaryota</taxon>
        <taxon>Fungi</taxon>
        <taxon>Dikarya</taxon>
        <taxon>Ascomycota</taxon>
        <taxon>Pezizomycotina</taxon>
        <taxon>Sordariomycetes</taxon>
        <taxon>Sordariomycetidae</taxon>
        <taxon>Sordariales</taxon>
        <taxon>Schizotheciaceae</taxon>
        <taxon>Schizothecium</taxon>
    </lineage>
</organism>
<sequence length="278" mass="30854">MLSLVMIVCCCCKPKMLVGGAGTRAALIAIATSLINGSQHERAGSRSADWEWHQTLMRSIPYLIERVQPCGDGKSQLTVARPNPRAVMRHKSDHAGRWASDEVCWVMMVCGHYAIVLARGGVKRAGLFGVECFDVSCFETCFCSVLGGGGGGGESFRQVRWRWLFLFLVIKRGCYLGCCLDPTEEKKGTLHTSNQLEIVQSTSTSFIQLQGGGTRRAWLDLSAREMLFICLTEGKIVGRWMRCIRMPRTANGDHIYVWLGDAKRFSEGLHTAGENDKR</sequence>
<dbReference type="Proteomes" id="UP001172155">
    <property type="component" value="Unassembled WGS sequence"/>
</dbReference>
<dbReference type="EMBL" id="JAUKUD010000001">
    <property type="protein sequence ID" value="KAK0754608.1"/>
    <property type="molecule type" value="Genomic_DNA"/>
</dbReference>
<dbReference type="AlphaFoldDB" id="A0AA40FB91"/>
<name>A0AA40FB91_9PEZI</name>